<feature type="domain" description="ACT" evidence="10">
    <location>
        <begin position="194"/>
        <end position="270"/>
    </location>
</feature>
<keyword evidence="4" id="KW-0057">Aromatic amino acid biosynthesis</keyword>
<dbReference type="Proteomes" id="UP000271339">
    <property type="component" value="Unassembled WGS sequence"/>
</dbReference>
<evidence type="ECO:0000256" key="7">
    <source>
        <dbReference type="ARBA" id="ARBA00047848"/>
    </source>
</evidence>
<dbReference type="InterPro" id="IPR018528">
    <property type="entry name" value="Preph_deHydtase_CS"/>
</dbReference>
<dbReference type="InterPro" id="IPR001086">
    <property type="entry name" value="Preph_deHydtase"/>
</dbReference>
<evidence type="ECO:0000256" key="1">
    <source>
        <dbReference type="ARBA" id="ARBA00004741"/>
    </source>
</evidence>
<evidence type="ECO:0000256" key="4">
    <source>
        <dbReference type="ARBA" id="ARBA00023141"/>
    </source>
</evidence>
<comment type="pathway">
    <text evidence="1">Amino-acid biosynthesis; L-phenylalanine biosynthesis; phenylpyruvate from prephenate: step 1/1.</text>
</comment>
<comment type="catalytic activity">
    <reaction evidence="7">
        <text>prephenate + H(+) = 3-phenylpyruvate + CO2 + H2O</text>
        <dbReference type="Rhea" id="RHEA:21648"/>
        <dbReference type="ChEBI" id="CHEBI:15377"/>
        <dbReference type="ChEBI" id="CHEBI:15378"/>
        <dbReference type="ChEBI" id="CHEBI:16526"/>
        <dbReference type="ChEBI" id="CHEBI:18005"/>
        <dbReference type="ChEBI" id="CHEBI:29934"/>
        <dbReference type="EC" id="4.2.1.51"/>
    </reaction>
</comment>
<evidence type="ECO:0000256" key="8">
    <source>
        <dbReference type="PIRSR" id="PIRSR001500-2"/>
    </source>
</evidence>
<dbReference type="PANTHER" id="PTHR21022">
    <property type="entry name" value="PREPHENATE DEHYDRATASE P PROTEIN"/>
    <property type="match status" value="1"/>
</dbReference>
<dbReference type="PROSITE" id="PS51671">
    <property type="entry name" value="ACT"/>
    <property type="match status" value="1"/>
</dbReference>
<keyword evidence="3" id="KW-0028">Amino-acid biosynthesis</keyword>
<proteinExistence type="predicted"/>
<dbReference type="UniPathway" id="UPA00121">
    <property type="reaction ID" value="UER00345"/>
</dbReference>
<sequence>MKIAIQGIESSFHDMATRLLFPDTDVELVMCDTFEQVTESIENYSADFGVLAIENTIAGSILPNYNLIDASGLVIYDEVFLNIQMYIMALEGQSIYDIEEVHSHPVALLQCKDYLRKLPPQLKIIEGKDTASEAKAIKEQNLKGVAAIAGKQVAEKFGLKILDSNIQNMSDNQTRFVLIGKEVRVPDENVNKATLKFELEHSAGSLSNILQCFAAFSINLTKIQSLPIVGKPWQYAFFVDVLFEDYSRFAEVVDLLKKTVTELKILGVYKHNVENEPSTIIKETVDGKQ</sequence>
<evidence type="ECO:0000256" key="5">
    <source>
        <dbReference type="ARBA" id="ARBA00023222"/>
    </source>
</evidence>
<keyword evidence="6" id="KW-0456">Lyase</keyword>
<dbReference type="CDD" id="cd04905">
    <property type="entry name" value="ACT_CM-PDT"/>
    <property type="match status" value="1"/>
</dbReference>
<dbReference type="PANTHER" id="PTHR21022:SF19">
    <property type="entry name" value="PREPHENATE DEHYDRATASE-RELATED"/>
    <property type="match status" value="1"/>
</dbReference>
<dbReference type="InterPro" id="IPR045865">
    <property type="entry name" value="ACT-like_dom_sf"/>
</dbReference>
<evidence type="ECO:0000259" key="10">
    <source>
        <dbReference type="PROSITE" id="PS51671"/>
    </source>
</evidence>
<dbReference type="SUPFAM" id="SSF53850">
    <property type="entry name" value="Periplasmic binding protein-like II"/>
    <property type="match status" value="1"/>
</dbReference>
<dbReference type="GO" id="GO:0005737">
    <property type="term" value="C:cytoplasm"/>
    <property type="evidence" value="ECO:0007669"/>
    <property type="project" value="TreeGrafter"/>
</dbReference>
<evidence type="ECO:0000256" key="6">
    <source>
        <dbReference type="ARBA" id="ARBA00023239"/>
    </source>
</evidence>
<accession>A0A3L9YA00</accession>
<dbReference type="CDD" id="cd13631">
    <property type="entry name" value="PBP2_Ct-PDT_like"/>
    <property type="match status" value="1"/>
</dbReference>
<comment type="caution">
    <text evidence="11">The sequence shown here is derived from an EMBL/GenBank/DDBJ whole genome shotgun (WGS) entry which is preliminary data.</text>
</comment>
<evidence type="ECO:0000256" key="2">
    <source>
        <dbReference type="ARBA" id="ARBA00013147"/>
    </source>
</evidence>
<keyword evidence="5" id="KW-0584">Phenylalanine biosynthesis</keyword>
<evidence type="ECO:0000313" key="11">
    <source>
        <dbReference type="EMBL" id="RMA57204.1"/>
    </source>
</evidence>
<dbReference type="InterPro" id="IPR008242">
    <property type="entry name" value="Chor_mutase/pphenate_deHydtase"/>
</dbReference>
<feature type="domain" description="Prephenate dehydratase" evidence="9">
    <location>
        <begin position="2"/>
        <end position="181"/>
    </location>
</feature>
<protein>
    <recommendedName>
        <fullName evidence="2">prephenate dehydratase</fullName>
        <ecNumber evidence="2">4.2.1.51</ecNumber>
    </recommendedName>
</protein>
<name>A0A3L9YA00_9FLAO</name>
<evidence type="ECO:0000256" key="3">
    <source>
        <dbReference type="ARBA" id="ARBA00022605"/>
    </source>
</evidence>
<keyword evidence="12" id="KW-1185">Reference proteome</keyword>
<dbReference type="GO" id="GO:0009094">
    <property type="term" value="P:L-phenylalanine biosynthetic process"/>
    <property type="evidence" value="ECO:0007669"/>
    <property type="project" value="UniProtKB-UniPathway"/>
</dbReference>
<dbReference type="Gene3D" id="3.30.70.260">
    <property type="match status" value="1"/>
</dbReference>
<reference evidence="11 12" key="1">
    <citation type="submission" date="2018-10" db="EMBL/GenBank/DDBJ databases">
        <title>Genomic Encyclopedia of Archaeal and Bacterial Type Strains, Phase II (KMG-II): from individual species to whole genera.</title>
        <authorList>
            <person name="Goeker M."/>
        </authorList>
    </citation>
    <scope>NUCLEOTIDE SEQUENCE [LARGE SCALE GENOMIC DNA]</scope>
    <source>
        <strain evidence="11 12">DSM 23424</strain>
    </source>
</reference>
<evidence type="ECO:0000259" key="9">
    <source>
        <dbReference type="PROSITE" id="PS51171"/>
    </source>
</evidence>
<dbReference type="OrthoDB" id="9802281at2"/>
<dbReference type="AlphaFoldDB" id="A0A3L9YA00"/>
<dbReference type="EC" id="4.2.1.51" evidence="2"/>
<dbReference type="PROSITE" id="PS51171">
    <property type="entry name" value="PREPHENATE_DEHYDR_3"/>
    <property type="match status" value="1"/>
</dbReference>
<dbReference type="Gene3D" id="3.40.190.10">
    <property type="entry name" value="Periplasmic binding protein-like II"/>
    <property type="match status" value="2"/>
</dbReference>
<dbReference type="EMBL" id="REFC01000015">
    <property type="protein sequence ID" value="RMA57204.1"/>
    <property type="molecule type" value="Genomic_DNA"/>
</dbReference>
<dbReference type="GO" id="GO:0004664">
    <property type="term" value="F:prephenate dehydratase activity"/>
    <property type="evidence" value="ECO:0007669"/>
    <property type="project" value="UniProtKB-EC"/>
</dbReference>
<gene>
    <name evidence="11" type="ORF">BXY75_3091</name>
</gene>
<dbReference type="PROSITE" id="PS00857">
    <property type="entry name" value="PREPHENATE_DEHYDR_1"/>
    <property type="match status" value="1"/>
</dbReference>
<feature type="site" description="Essential for prephenate dehydratase activity" evidence="8">
    <location>
        <position position="174"/>
    </location>
</feature>
<dbReference type="Pfam" id="PF00800">
    <property type="entry name" value="PDT"/>
    <property type="match status" value="1"/>
</dbReference>
<dbReference type="RefSeq" id="WP_121908621.1">
    <property type="nucleotide sequence ID" value="NZ_REFC01000015.1"/>
</dbReference>
<dbReference type="SUPFAM" id="SSF55021">
    <property type="entry name" value="ACT-like"/>
    <property type="match status" value="1"/>
</dbReference>
<organism evidence="11 12">
    <name type="scientific">Ulvibacter antarcticus</name>
    <dbReference type="NCBI Taxonomy" id="442714"/>
    <lineage>
        <taxon>Bacteria</taxon>
        <taxon>Pseudomonadati</taxon>
        <taxon>Bacteroidota</taxon>
        <taxon>Flavobacteriia</taxon>
        <taxon>Flavobacteriales</taxon>
        <taxon>Flavobacteriaceae</taxon>
        <taxon>Ulvibacter</taxon>
    </lineage>
</organism>
<dbReference type="InterPro" id="IPR002912">
    <property type="entry name" value="ACT_dom"/>
</dbReference>
<dbReference type="PIRSF" id="PIRSF001500">
    <property type="entry name" value="Chor_mut_pdt_Ppr"/>
    <property type="match status" value="1"/>
</dbReference>
<evidence type="ECO:0000313" key="12">
    <source>
        <dbReference type="Proteomes" id="UP000271339"/>
    </source>
</evidence>